<comment type="similarity">
    <text evidence="2">Belongs to the TMEM19 family.</text>
</comment>
<dbReference type="RefSeq" id="XP_005781693.1">
    <property type="nucleotide sequence ID" value="XM_005781636.1"/>
</dbReference>
<dbReference type="GO" id="GO:0016020">
    <property type="term" value="C:membrane"/>
    <property type="evidence" value="ECO:0007669"/>
    <property type="project" value="UniProtKB-SubCell"/>
</dbReference>
<dbReference type="PANTHER" id="PTHR13353">
    <property type="entry name" value="TRANSMEMBRANE PROTEIN 19"/>
    <property type="match status" value="1"/>
</dbReference>
<organism evidence="7 8">
    <name type="scientific">Emiliania huxleyi (strain CCMP1516)</name>
    <dbReference type="NCBI Taxonomy" id="280463"/>
    <lineage>
        <taxon>Eukaryota</taxon>
        <taxon>Haptista</taxon>
        <taxon>Haptophyta</taxon>
        <taxon>Prymnesiophyceae</taxon>
        <taxon>Isochrysidales</taxon>
        <taxon>Noelaerhabdaceae</taxon>
        <taxon>Emiliania</taxon>
    </lineage>
</organism>
<keyword evidence="4 6" id="KW-1133">Transmembrane helix</keyword>
<keyword evidence="8" id="KW-1185">Reference proteome</keyword>
<accession>A0A0D3K0H9</accession>
<dbReference type="PANTHER" id="PTHR13353:SF5">
    <property type="entry name" value="TRANSMEMBRANE PROTEIN 19"/>
    <property type="match status" value="1"/>
</dbReference>
<evidence type="ECO:0000313" key="7">
    <source>
        <dbReference type="EnsemblProtists" id="EOD29264"/>
    </source>
</evidence>
<dbReference type="HOGENOM" id="CLU_036918_0_1_1"/>
<dbReference type="STRING" id="2903.R1F7N7"/>
<evidence type="ECO:0008006" key="9">
    <source>
        <dbReference type="Google" id="ProtNLM"/>
    </source>
</evidence>
<reference evidence="8" key="1">
    <citation type="journal article" date="2013" name="Nature">
        <title>Pan genome of the phytoplankton Emiliania underpins its global distribution.</title>
        <authorList>
            <person name="Read B.A."/>
            <person name="Kegel J."/>
            <person name="Klute M.J."/>
            <person name="Kuo A."/>
            <person name="Lefebvre S.C."/>
            <person name="Maumus F."/>
            <person name="Mayer C."/>
            <person name="Miller J."/>
            <person name="Monier A."/>
            <person name="Salamov A."/>
            <person name="Young J."/>
            <person name="Aguilar M."/>
            <person name="Claverie J.M."/>
            <person name="Frickenhaus S."/>
            <person name="Gonzalez K."/>
            <person name="Herman E.K."/>
            <person name="Lin Y.C."/>
            <person name="Napier J."/>
            <person name="Ogata H."/>
            <person name="Sarno A.F."/>
            <person name="Shmutz J."/>
            <person name="Schroeder D."/>
            <person name="de Vargas C."/>
            <person name="Verret F."/>
            <person name="von Dassow P."/>
            <person name="Valentin K."/>
            <person name="Van de Peer Y."/>
            <person name="Wheeler G."/>
            <person name="Dacks J.B."/>
            <person name="Delwiche C.F."/>
            <person name="Dyhrman S.T."/>
            <person name="Glockner G."/>
            <person name="John U."/>
            <person name="Richards T."/>
            <person name="Worden A.Z."/>
            <person name="Zhang X."/>
            <person name="Grigoriev I.V."/>
            <person name="Allen A.E."/>
            <person name="Bidle K."/>
            <person name="Borodovsky M."/>
            <person name="Bowler C."/>
            <person name="Brownlee C."/>
            <person name="Cock J.M."/>
            <person name="Elias M."/>
            <person name="Gladyshev V.N."/>
            <person name="Groth M."/>
            <person name="Guda C."/>
            <person name="Hadaegh A."/>
            <person name="Iglesias-Rodriguez M.D."/>
            <person name="Jenkins J."/>
            <person name="Jones B.M."/>
            <person name="Lawson T."/>
            <person name="Leese F."/>
            <person name="Lindquist E."/>
            <person name="Lobanov A."/>
            <person name="Lomsadze A."/>
            <person name="Malik S.B."/>
            <person name="Marsh M.E."/>
            <person name="Mackinder L."/>
            <person name="Mock T."/>
            <person name="Mueller-Roeber B."/>
            <person name="Pagarete A."/>
            <person name="Parker M."/>
            <person name="Probert I."/>
            <person name="Quesneville H."/>
            <person name="Raines C."/>
            <person name="Rensing S.A."/>
            <person name="Riano-Pachon D.M."/>
            <person name="Richier S."/>
            <person name="Rokitta S."/>
            <person name="Shiraiwa Y."/>
            <person name="Soanes D.M."/>
            <person name="van der Giezen M."/>
            <person name="Wahlund T.M."/>
            <person name="Williams B."/>
            <person name="Wilson W."/>
            <person name="Wolfe G."/>
            <person name="Wurch L.L."/>
        </authorList>
    </citation>
    <scope>NUCLEOTIDE SEQUENCE</scope>
</reference>
<evidence type="ECO:0000256" key="5">
    <source>
        <dbReference type="ARBA" id="ARBA00023136"/>
    </source>
</evidence>
<evidence type="ECO:0000256" key="6">
    <source>
        <dbReference type="SAM" id="Phobius"/>
    </source>
</evidence>
<comment type="subcellular location">
    <subcellularLocation>
        <location evidence="1">Membrane</location>
        <topology evidence="1">Multi-pass membrane protein</topology>
    </subcellularLocation>
</comment>
<keyword evidence="3 6" id="KW-0812">Transmembrane</keyword>
<evidence type="ECO:0000256" key="2">
    <source>
        <dbReference type="ARBA" id="ARBA00009012"/>
    </source>
</evidence>
<keyword evidence="5 6" id="KW-0472">Membrane</keyword>
<reference evidence="7" key="2">
    <citation type="submission" date="2024-10" db="UniProtKB">
        <authorList>
            <consortium name="EnsemblProtists"/>
        </authorList>
    </citation>
    <scope>IDENTIFICATION</scope>
</reference>
<dbReference type="OMA" id="AYGKRTF"/>
<feature type="transmembrane region" description="Helical" evidence="6">
    <location>
        <begin position="87"/>
        <end position="111"/>
    </location>
</feature>
<dbReference type="Pfam" id="PF01940">
    <property type="entry name" value="DUF92"/>
    <property type="match status" value="1"/>
</dbReference>
<dbReference type="EnsemblProtists" id="EOD29264">
    <property type="protein sequence ID" value="EOD29264"/>
    <property type="gene ID" value="EMIHUDRAFT_99697"/>
</dbReference>
<dbReference type="InterPro" id="IPR002794">
    <property type="entry name" value="DUF92_TMEM19"/>
</dbReference>
<name>A0A0D3K0H9_EMIH1</name>
<evidence type="ECO:0000256" key="4">
    <source>
        <dbReference type="ARBA" id="ARBA00022989"/>
    </source>
</evidence>
<dbReference type="KEGG" id="ehx:EMIHUDRAFT_99697"/>
<proteinExistence type="inferred from homology"/>
<dbReference type="PaxDb" id="2903-EOD29264"/>
<dbReference type="GeneID" id="19046613"/>
<dbReference type="NCBIfam" id="TIGR00297">
    <property type="entry name" value="TIGR00297 family protein"/>
    <property type="match status" value="1"/>
</dbReference>
<sequence length="305" mass="30592">MWLLAVGASALFTAPRVRVLSPPPVHAALRSTHPTALALPPTTLLPAGLLPAGLLPEAVALNTVLFGAFGASGASERMLTPSGFAHAWALGVILWSTLGWRGFVAGVAYLLCGSAVTKVGRAKKEALGISEGRGGRRGPENVWGSAATAALCALAYRRAVLGRAAVALSPPALLVGVVASLATKLGDTFASEIGKAYGRTTYLSTTFRRVPPGTEGAVSLEGTLAGVGGSLILAGYGVGSGLMPPAAALPTVLAAWIANNVESIIGATAQGKQGLGWLTNEVVNFINTLVGAAAAIGLCLLTGAV</sequence>
<dbReference type="AlphaFoldDB" id="A0A0D3K0H9"/>
<dbReference type="Proteomes" id="UP000013827">
    <property type="component" value="Unassembled WGS sequence"/>
</dbReference>
<dbReference type="eggNOG" id="ENOG502QU2J">
    <property type="taxonomic scope" value="Eukaryota"/>
</dbReference>
<evidence type="ECO:0000313" key="8">
    <source>
        <dbReference type="Proteomes" id="UP000013827"/>
    </source>
</evidence>
<evidence type="ECO:0000256" key="3">
    <source>
        <dbReference type="ARBA" id="ARBA00022692"/>
    </source>
</evidence>
<protein>
    <recommendedName>
        <fullName evidence="9">DUF92 domain-containing protein</fullName>
    </recommendedName>
</protein>
<evidence type="ECO:0000256" key="1">
    <source>
        <dbReference type="ARBA" id="ARBA00004141"/>
    </source>
</evidence>